<dbReference type="SUPFAM" id="SSF52058">
    <property type="entry name" value="L domain-like"/>
    <property type="match status" value="1"/>
</dbReference>
<dbReference type="InterPro" id="IPR001611">
    <property type="entry name" value="Leu-rich_rpt"/>
</dbReference>
<dbReference type="Proteomes" id="UP000694541">
    <property type="component" value="Unplaced"/>
</dbReference>
<evidence type="ECO:0000313" key="6">
    <source>
        <dbReference type="Ensembl" id="ENSANIP00000003107.1"/>
    </source>
</evidence>
<name>A0A8B9M5Y2_9AVES</name>
<organism evidence="6 7">
    <name type="scientific">Accipiter nisus</name>
    <name type="common">Eurasian sparrowhawk</name>
    <dbReference type="NCBI Taxonomy" id="211598"/>
    <lineage>
        <taxon>Eukaryota</taxon>
        <taxon>Metazoa</taxon>
        <taxon>Chordata</taxon>
        <taxon>Craniata</taxon>
        <taxon>Vertebrata</taxon>
        <taxon>Euteleostomi</taxon>
        <taxon>Archelosauria</taxon>
        <taxon>Archosauria</taxon>
        <taxon>Dinosauria</taxon>
        <taxon>Saurischia</taxon>
        <taxon>Theropoda</taxon>
        <taxon>Coelurosauria</taxon>
        <taxon>Aves</taxon>
        <taxon>Neognathae</taxon>
        <taxon>Neoaves</taxon>
        <taxon>Telluraves</taxon>
        <taxon>Accipitrimorphae</taxon>
        <taxon>Accipitriformes</taxon>
        <taxon>Accipitridae</taxon>
        <taxon>Accipitrinae</taxon>
        <taxon>Accipiter</taxon>
    </lineage>
</organism>
<keyword evidence="4" id="KW-1015">Disulfide bond</keyword>
<dbReference type="GO" id="GO:0016020">
    <property type="term" value="C:membrane"/>
    <property type="evidence" value="ECO:0007669"/>
    <property type="project" value="InterPro"/>
</dbReference>
<proteinExistence type="predicted"/>
<dbReference type="AlphaFoldDB" id="A0A8B9M5Y2"/>
<keyword evidence="1" id="KW-0433">Leucine-rich repeat</keyword>
<keyword evidence="2" id="KW-0732">Signal</keyword>
<evidence type="ECO:0000256" key="5">
    <source>
        <dbReference type="ARBA" id="ARBA00023180"/>
    </source>
</evidence>
<sequence>SVGFLVSQLCFLDLASMNDHPIFSIFRRFVLTKMRVIPKGAFAGLGDLEKIEISQNDALEVIEANVFSSLPKLHEIRIEKANNLVYIDQDAFQHLPSLRYL</sequence>
<keyword evidence="5" id="KW-0325">Glycoprotein</keyword>
<reference evidence="6" key="1">
    <citation type="submission" date="2025-08" db="UniProtKB">
        <authorList>
            <consortium name="Ensembl"/>
        </authorList>
    </citation>
    <scope>IDENTIFICATION</scope>
</reference>
<evidence type="ECO:0000256" key="2">
    <source>
        <dbReference type="ARBA" id="ARBA00022729"/>
    </source>
</evidence>
<accession>A0A8B9M5Y2</accession>
<dbReference type="Ensembl" id="ENSANIT00000003206.1">
    <property type="protein sequence ID" value="ENSANIP00000003107.1"/>
    <property type="gene ID" value="ENSANIG00000002119.1"/>
</dbReference>
<dbReference type="Gene3D" id="3.80.10.10">
    <property type="entry name" value="Ribonuclease Inhibitor"/>
    <property type="match status" value="1"/>
</dbReference>
<evidence type="ECO:0000256" key="3">
    <source>
        <dbReference type="ARBA" id="ARBA00022737"/>
    </source>
</evidence>
<dbReference type="GO" id="GO:0004963">
    <property type="term" value="F:follicle-stimulating hormone receptor activity"/>
    <property type="evidence" value="ECO:0007669"/>
    <property type="project" value="InterPro"/>
</dbReference>
<evidence type="ECO:0008006" key="8">
    <source>
        <dbReference type="Google" id="ProtNLM"/>
    </source>
</evidence>
<evidence type="ECO:0000256" key="1">
    <source>
        <dbReference type="ARBA" id="ARBA00022614"/>
    </source>
</evidence>
<dbReference type="InterPro" id="IPR032675">
    <property type="entry name" value="LRR_dom_sf"/>
</dbReference>
<dbReference type="Pfam" id="PF13855">
    <property type="entry name" value="LRR_8"/>
    <property type="match status" value="1"/>
</dbReference>
<reference evidence="6" key="2">
    <citation type="submission" date="2025-09" db="UniProtKB">
        <authorList>
            <consortium name="Ensembl"/>
        </authorList>
    </citation>
    <scope>IDENTIFICATION</scope>
</reference>
<keyword evidence="7" id="KW-1185">Reference proteome</keyword>
<dbReference type="PRINTS" id="PR01143">
    <property type="entry name" value="FSHRECEPTOR"/>
</dbReference>
<evidence type="ECO:0000256" key="4">
    <source>
        <dbReference type="ARBA" id="ARBA00023157"/>
    </source>
</evidence>
<evidence type="ECO:0000313" key="7">
    <source>
        <dbReference type="Proteomes" id="UP000694541"/>
    </source>
</evidence>
<dbReference type="InterPro" id="IPR002272">
    <property type="entry name" value="FSH_rcpt"/>
</dbReference>
<keyword evidence="3" id="KW-0677">Repeat</keyword>
<protein>
    <recommendedName>
        <fullName evidence="8">Follicle stimulating hormone receptor</fullName>
    </recommendedName>
</protein>